<dbReference type="RefSeq" id="WP_072820327.1">
    <property type="nucleotide sequence ID" value="NZ_LT670849.1"/>
</dbReference>
<dbReference type="Proteomes" id="UP000184096">
    <property type="component" value="Chromosome I"/>
</dbReference>
<dbReference type="EMBL" id="LT670849">
    <property type="protein sequence ID" value="SHN79378.1"/>
    <property type="molecule type" value="Genomic_DNA"/>
</dbReference>
<sequence>MSSALSRLADRLRDADSVTPELFSEVVRDACWRLPSVRRTRDFEHFQQFVQSGAWTDAALALLALETPQWRLRRIIHDAGEWHCTLSQRRELPDWLDQPAEARHSDLCLAILSAIVDVKRESAPDVEGNVARPSRADEPLDVPLCCDNFM</sequence>
<dbReference type="OrthoDB" id="8234528at2"/>
<dbReference type="AlphaFoldDB" id="A0A1M7U8X8"/>
<proteinExistence type="predicted"/>
<gene>
    <name evidence="1" type="ORF">SAMN05444170_4006</name>
</gene>
<protein>
    <submittedName>
        <fullName evidence="1">Uncharacterized protein</fullName>
    </submittedName>
</protein>
<reference evidence="2" key="1">
    <citation type="submission" date="2016-11" db="EMBL/GenBank/DDBJ databases">
        <authorList>
            <person name="Varghese N."/>
            <person name="Submissions S."/>
        </authorList>
    </citation>
    <scope>NUCLEOTIDE SEQUENCE [LARGE SCALE GENOMIC DNA]</scope>
    <source>
        <strain evidence="2">GAS401</strain>
    </source>
</reference>
<name>A0A1M7U8X8_9BRAD</name>
<organism evidence="1 2">
    <name type="scientific">Bradyrhizobium erythrophlei</name>
    <dbReference type="NCBI Taxonomy" id="1437360"/>
    <lineage>
        <taxon>Bacteria</taxon>
        <taxon>Pseudomonadati</taxon>
        <taxon>Pseudomonadota</taxon>
        <taxon>Alphaproteobacteria</taxon>
        <taxon>Hyphomicrobiales</taxon>
        <taxon>Nitrobacteraceae</taxon>
        <taxon>Bradyrhizobium</taxon>
    </lineage>
</organism>
<evidence type="ECO:0000313" key="2">
    <source>
        <dbReference type="Proteomes" id="UP000184096"/>
    </source>
</evidence>
<evidence type="ECO:0000313" key="1">
    <source>
        <dbReference type="EMBL" id="SHN79378.1"/>
    </source>
</evidence>
<accession>A0A1M7U8X8</accession>
<keyword evidence="2" id="KW-1185">Reference proteome</keyword>